<dbReference type="InterPro" id="IPR050204">
    <property type="entry name" value="AraC_XylS_family_regulators"/>
</dbReference>
<dbReference type="RefSeq" id="WP_013660890.1">
    <property type="nucleotide sequence ID" value="NC_015276.1"/>
</dbReference>
<dbReference type="SUPFAM" id="SSF51215">
    <property type="entry name" value="Regulatory protein AraC"/>
    <property type="match status" value="1"/>
</dbReference>
<evidence type="ECO:0000256" key="4">
    <source>
        <dbReference type="ARBA" id="ARBA00023163"/>
    </source>
</evidence>
<dbReference type="InterPro" id="IPR032783">
    <property type="entry name" value="AraC_lig"/>
</dbReference>
<protein>
    <submittedName>
        <fullName evidence="6">Transcriptional regulator, AraC family</fullName>
    </submittedName>
</protein>
<evidence type="ECO:0000313" key="6">
    <source>
        <dbReference type="EMBL" id="ADZ90985.1"/>
    </source>
</evidence>
<dbReference type="KEGG" id="mme:Marme_1729"/>
<dbReference type="EMBL" id="CP002583">
    <property type="protein sequence ID" value="ADZ90985.1"/>
    <property type="molecule type" value="Genomic_DNA"/>
</dbReference>
<dbReference type="InterPro" id="IPR018062">
    <property type="entry name" value="HTH_AraC-typ_CS"/>
</dbReference>
<organism evidence="6 7">
    <name type="scientific">Marinomonas mediterranea (strain ATCC 700492 / JCM 21426 / NBRC 103028 / MMB-1)</name>
    <dbReference type="NCBI Taxonomy" id="717774"/>
    <lineage>
        <taxon>Bacteria</taxon>
        <taxon>Pseudomonadati</taxon>
        <taxon>Pseudomonadota</taxon>
        <taxon>Gammaproteobacteria</taxon>
        <taxon>Oceanospirillales</taxon>
        <taxon>Oceanospirillaceae</taxon>
        <taxon>Marinomonas</taxon>
    </lineage>
</organism>
<name>F2K0K1_MARM1</name>
<keyword evidence="7" id="KW-1185">Reference proteome</keyword>
<dbReference type="Proteomes" id="UP000001062">
    <property type="component" value="Chromosome"/>
</dbReference>
<dbReference type="PROSITE" id="PS01124">
    <property type="entry name" value="HTH_ARAC_FAMILY_2"/>
    <property type="match status" value="1"/>
</dbReference>
<keyword evidence="4" id="KW-0804">Transcription</keyword>
<dbReference type="GO" id="GO:0003700">
    <property type="term" value="F:DNA-binding transcription factor activity"/>
    <property type="evidence" value="ECO:0007669"/>
    <property type="project" value="InterPro"/>
</dbReference>
<dbReference type="STRING" id="717774.Marme_1729"/>
<dbReference type="InterPro" id="IPR037923">
    <property type="entry name" value="HTH-like"/>
</dbReference>
<dbReference type="AlphaFoldDB" id="F2K0K1"/>
<gene>
    <name evidence="6" type="ordered locus">Marme_1729</name>
</gene>
<dbReference type="SMART" id="SM00342">
    <property type="entry name" value="HTH_ARAC"/>
    <property type="match status" value="1"/>
</dbReference>
<dbReference type="PROSITE" id="PS00041">
    <property type="entry name" value="HTH_ARAC_FAMILY_1"/>
    <property type="match status" value="1"/>
</dbReference>
<dbReference type="Pfam" id="PF12833">
    <property type="entry name" value="HTH_18"/>
    <property type="match status" value="1"/>
</dbReference>
<dbReference type="InterPro" id="IPR018060">
    <property type="entry name" value="HTH_AraC"/>
</dbReference>
<dbReference type="Pfam" id="PF12852">
    <property type="entry name" value="Cupin_6"/>
    <property type="match status" value="1"/>
</dbReference>
<dbReference type="SUPFAM" id="SSF46689">
    <property type="entry name" value="Homeodomain-like"/>
    <property type="match status" value="2"/>
</dbReference>
<dbReference type="PANTHER" id="PTHR46796">
    <property type="entry name" value="HTH-TYPE TRANSCRIPTIONAL ACTIVATOR RHAS-RELATED"/>
    <property type="match status" value="1"/>
</dbReference>
<proteinExistence type="predicted"/>
<keyword evidence="3" id="KW-0010">Activator</keyword>
<evidence type="ECO:0000259" key="5">
    <source>
        <dbReference type="PROSITE" id="PS01124"/>
    </source>
</evidence>
<dbReference type="eggNOG" id="COG2207">
    <property type="taxonomic scope" value="Bacteria"/>
</dbReference>
<dbReference type="PANTHER" id="PTHR46796:SF7">
    <property type="entry name" value="ARAC FAMILY TRANSCRIPTIONAL REGULATOR"/>
    <property type="match status" value="1"/>
</dbReference>
<reference evidence="6 7" key="1">
    <citation type="journal article" date="2012" name="Stand. Genomic Sci.">
        <title>Complete genome sequence of the melanogenic marine bacterium Marinomonas mediterranea type strain (MMB-1(T)).</title>
        <authorList>
            <person name="Lucas-Elio P."/>
            <person name="Goodwin L."/>
            <person name="Woyke T."/>
            <person name="Pitluck S."/>
            <person name="Nolan M."/>
            <person name="Kyrpides N.C."/>
            <person name="Detter J.C."/>
            <person name="Copeland A."/>
            <person name="Teshima H."/>
            <person name="Bruce D."/>
            <person name="Detter C."/>
            <person name="Tapia R."/>
            <person name="Han S."/>
            <person name="Land M.L."/>
            <person name="Ivanova N."/>
            <person name="Mikhailova N."/>
            <person name="Johnston A.W."/>
            <person name="Sanchez-Amat A."/>
        </authorList>
    </citation>
    <scope>NUCLEOTIDE SEQUENCE [LARGE SCALE GENOMIC DNA]</scope>
    <source>
        <strain evidence="7">ATCC 700492 / JCM 21426 / NBRC 103028 / MMB-1</strain>
    </source>
</reference>
<dbReference type="InterPro" id="IPR009057">
    <property type="entry name" value="Homeodomain-like_sf"/>
</dbReference>
<evidence type="ECO:0000313" key="7">
    <source>
        <dbReference type="Proteomes" id="UP000001062"/>
    </source>
</evidence>
<feature type="domain" description="HTH araC/xylS-type" evidence="5">
    <location>
        <begin position="236"/>
        <end position="333"/>
    </location>
</feature>
<dbReference type="Gene3D" id="1.10.10.60">
    <property type="entry name" value="Homeodomain-like"/>
    <property type="match status" value="2"/>
</dbReference>
<dbReference type="GO" id="GO:0043565">
    <property type="term" value="F:sequence-specific DNA binding"/>
    <property type="evidence" value="ECO:0007669"/>
    <property type="project" value="InterPro"/>
</dbReference>
<keyword evidence="2" id="KW-0238">DNA-binding</keyword>
<dbReference type="PATRIC" id="fig|717774.3.peg.1786"/>
<accession>F2K0K1</accession>
<keyword evidence="1" id="KW-0805">Transcription regulation</keyword>
<evidence type="ECO:0000256" key="1">
    <source>
        <dbReference type="ARBA" id="ARBA00023015"/>
    </source>
</evidence>
<sequence length="333" mass="36502">MMSSATNGFSSSNRLHIKSEHKSRSIPASTDLLGEALYQLRLDGSLYCQSELTAPWGIQMPEFEGNMMFHIVTHGECLLKVEGAAEVLLKAGSFVLLPHGKGHCILSPDASEVVPLFDIEVEQLNERYEIMKHGEGGALTRLTCGVVSFNHVIGARLLSQLPSIIHLEEMSLAQNVWLQSTLSFIAAEAEQAKVGGETIMSHLADILVIQAIRHWIIGSKEAEQGWLGALRDPKIGKALKAVHRSPAEPWSVESLASEAGMSRSGFSARFTQVVGVSVKQYLTEWRMNIAKSKLKNTAITLGELSESLGYQSEAAFSRAYKRIMGVSPIRHNH</sequence>
<dbReference type="HOGENOM" id="CLU_000445_81_0_6"/>
<evidence type="ECO:0000256" key="3">
    <source>
        <dbReference type="ARBA" id="ARBA00023159"/>
    </source>
</evidence>
<evidence type="ECO:0000256" key="2">
    <source>
        <dbReference type="ARBA" id="ARBA00023125"/>
    </source>
</evidence>